<sequence>MHFTAFVASLAAISGAQAAPLFGNLFHHNSTSSGLNATATASARFPTYTGGQFNLTQVLEEHNIDLSNLRDLNVTQLLGEFGITLPSNIDLESIVDDLETKFNSTSRGNSFQGGSFIHQNSTSNDDKKSTGGFFSGLFGHHGHHNNKTSSAVTSTRTRTRTSTSASATSSAASDFEPSFTSTISFSVPTPSFSASDVESFSIPSASASESDSSAFPSASASASASFGDFIGIGSEILPSITSSFALPSVSASSASASASAISTVTDDDAGIPGPTGTDDDLLDLDATVTADLLGAEITADVNLDL</sequence>
<accession>A0AAX4KNB8</accession>
<evidence type="ECO:0000256" key="1">
    <source>
        <dbReference type="SAM" id="MobiDB-lite"/>
    </source>
</evidence>
<organism evidence="3 4">
    <name type="scientific">Kwoniella europaea PYCC6329</name>
    <dbReference type="NCBI Taxonomy" id="1423913"/>
    <lineage>
        <taxon>Eukaryota</taxon>
        <taxon>Fungi</taxon>
        <taxon>Dikarya</taxon>
        <taxon>Basidiomycota</taxon>
        <taxon>Agaricomycotina</taxon>
        <taxon>Tremellomycetes</taxon>
        <taxon>Tremellales</taxon>
        <taxon>Cryptococcaceae</taxon>
        <taxon>Kwoniella</taxon>
    </lineage>
</organism>
<feature type="chain" id="PRO_5043399577" evidence="2">
    <location>
        <begin position="19"/>
        <end position="305"/>
    </location>
</feature>
<keyword evidence="4" id="KW-1185">Reference proteome</keyword>
<evidence type="ECO:0000313" key="4">
    <source>
        <dbReference type="Proteomes" id="UP001358614"/>
    </source>
</evidence>
<dbReference type="EMBL" id="CP144089">
    <property type="protein sequence ID" value="WWD07105.1"/>
    <property type="molecule type" value="Genomic_DNA"/>
</dbReference>
<proteinExistence type="predicted"/>
<evidence type="ECO:0000256" key="2">
    <source>
        <dbReference type="SAM" id="SignalP"/>
    </source>
</evidence>
<dbReference type="AlphaFoldDB" id="A0AAX4KNB8"/>
<dbReference type="GeneID" id="91104003"/>
<name>A0AAX4KNB8_9TREE</name>
<reference evidence="3 4" key="1">
    <citation type="submission" date="2024-01" db="EMBL/GenBank/DDBJ databases">
        <title>Comparative genomics of Cryptococcus and Kwoniella reveals pathogenesis evolution and contrasting modes of karyotype evolution via chromosome fusion or intercentromeric recombination.</title>
        <authorList>
            <person name="Coelho M.A."/>
            <person name="David-Palma M."/>
            <person name="Shea T."/>
            <person name="Bowers K."/>
            <person name="McGinley-Smith S."/>
            <person name="Mohammad A.W."/>
            <person name="Gnirke A."/>
            <person name="Yurkov A.M."/>
            <person name="Nowrousian M."/>
            <person name="Sun S."/>
            <person name="Cuomo C.A."/>
            <person name="Heitman J."/>
        </authorList>
    </citation>
    <scope>NUCLEOTIDE SEQUENCE [LARGE SCALE GENOMIC DNA]</scope>
    <source>
        <strain evidence="3 4">PYCC6329</strain>
    </source>
</reference>
<dbReference type="RefSeq" id="XP_066085072.1">
    <property type="nucleotide sequence ID" value="XM_066228975.1"/>
</dbReference>
<feature type="compositionally biased region" description="Low complexity" evidence="1">
    <location>
        <begin position="148"/>
        <end position="173"/>
    </location>
</feature>
<keyword evidence="2" id="KW-0732">Signal</keyword>
<feature type="region of interest" description="Disordered" evidence="1">
    <location>
        <begin position="138"/>
        <end position="175"/>
    </location>
</feature>
<protein>
    <submittedName>
        <fullName evidence="3">Uncharacterized protein</fullName>
    </submittedName>
</protein>
<evidence type="ECO:0000313" key="3">
    <source>
        <dbReference type="EMBL" id="WWD07105.1"/>
    </source>
</evidence>
<gene>
    <name evidence="3" type="ORF">V865_005202</name>
</gene>
<dbReference type="KEGG" id="ker:91104003"/>
<feature type="signal peptide" evidence="2">
    <location>
        <begin position="1"/>
        <end position="18"/>
    </location>
</feature>
<dbReference type="Proteomes" id="UP001358614">
    <property type="component" value="Chromosome 1"/>
</dbReference>